<accession>A0A562S5H1</accession>
<dbReference type="RefSeq" id="WP_018644272.1">
    <property type="nucleotide sequence ID" value="NZ_VLLA01000001.1"/>
</dbReference>
<gene>
    <name evidence="6" type="ORF">IQ16_00218</name>
</gene>
<proteinExistence type="inferred from homology"/>
<dbReference type="SUPFAM" id="SSF53448">
    <property type="entry name" value="Nucleotide-diphospho-sugar transferases"/>
    <property type="match status" value="1"/>
</dbReference>
<reference evidence="6 7" key="1">
    <citation type="journal article" date="2015" name="Stand. Genomic Sci.">
        <title>Genomic Encyclopedia of Bacterial and Archaeal Type Strains, Phase III: the genomes of soil and plant-associated and newly described type strains.</title>
        <authorList>
            <person name="Whitman W.B."/>
            <person name="Woyke T."/>
            <person name="Klenk H.P."/>
            <person name="Zhou Y."/>
            <person name="Lilburn T.G."/>
            <person name="Beck B.J."/>
            <person name="De Vos P."/>
            <person name="Vandamme P."/>
            <person name="Eisen J.A."/>
            <person name="Garrity G."/>
            <person name="Hugenholtz P."/>
            <person name="Kyrpides N.C."/>
        </authorList>
    </citation>
    <scope>NUCLEOTIDE SEQUENCE [LARGE SCALE GENOMIC DNA]</scope>
    <source>
        <strain evidence="6 7">CGMCC 1.10948</strain>
    </source>
</reference>
<dbReference type="InterPro" id="IPR001173">
    <property type="entry name" value="Glyco_trans_2-like"/>
</dbReference>
<evidence type="ECO:0000256" key="2">
    <source>
        <dbReference type="ARBA" id="ARBA00022676"/>
    </source>
</evidence>
<keyword evidence="4" id="KW-0812">Transmembrane</keyword>
<dbReference type="GO" id="GO:0016757">
    <property type="term" value="F:glycosyltransferase activity"/>
    <property type="evidence" value="ECO:0007669"/>
    <property type="project" value="UniProtKB-KW"/>
</dbReference>
<keyword evidence="4" id="KW-1133">Transmembrane helix</keyword>
<evidence type="ECO:0000256" key="4">
    <source>
        <dbReference type="SAM" id="Phobius"/>
    </source>
</evidence>
<feature type="transmembrane region" description="Helical" evidence="4">
    <location>
        <begin position="336"/>
        <end position="358"/>
    </location>
</feature>
<feature type="transmembrane region" description="Helical" evidence="4">
    <location>
        <begin position="306"/>
        <end position="330"/>
    </location>
</feature>
<evidence type="ECO:0000256" key="1">
    <source>
        <dbReference type="ARBA" id="ARBA00006739"/>
    </source>
</evidence>
<dbReference type="PANTHER" id="PTHR43630:SF1">
    <property type="entry name" value="POLY-BETA-1,6-N-ACETYL-D-GLUCOSAMINE SYNTHASE"/>
    <property type="match status" value="1"/>
</dbReference>
<evidence type="ECO:0000313" key="6">
    <source>
        <dbReference type="EMBL" id="TWI75986.1"/>
    </source>
</evidence>
<dbReference type="Proteomes" id="UP000316291">
    <property type="component" value="Unassembled WGS sequence"/>
</dbReference>
<keyword evidence="3 6" id="KW-0808">Transferase</keyword>
<comment type="caution">
    <text evidence="6">The sequence shown here is derived from an EMBL/GenBank/DDBJ whole genome shotgun (WGS) entry which is preliminary data.</text>
</comment>
<keyword evidence="7" id="KW-1185">Reference proteome</keyword>
<comment type="similarity">
    <text evidence="1">Belongs to the glycosyltransferase 2 family.</text>
</comment>
<protein>
    <submittedName>
        <fullName evidence="6">Cellulose synthase/poly-beta-1,6-N-acetylglucosamine synthase-like glycosyltransferase</fullName>
    </submittedName>
</protein>
<dbReference type="Pfam" id="PF00535">
    <property type="entry name" value="Glycos_transf_2"/>
    <property type="match status" value="1"/>
</dbReference>
<dbReference type="CDD" id="cd06423">
    <property type="entry name" value="CESA_like"/>
    <property type="match status" value="1"/>
</dbReference>
<sequence length="421" mass="46313">MPEALQLIADMNWIQLALAVIIFDIPRYTFSLLSLSLLGLTGALSQRETPIRASVSVIVPAFNGGPGLLRSIEALRRQTLAPLEIIVVDDGSTDDTRAIAEEARAAGLVDMVICHGTRCGRSAAINAAARFASGELLLTVDADTLFEPAAVAGLASAFTDPRVAGASCNIAISNETASIWTRLQSIEYLMSISAGRTILDTVDAIACLSGACSMYRRDVFMRHGGLDVGPGEDLEFSLRLRRLGYLVRFVPEAWVATAGPASGLGLLRQRARWDRDALRIRLIMYGELRFFHRLERLPDTLQRLDFILFDLIPTLSFPFYLVYLMALLGIDAFRLLAAIYVLLTWISFFNLGLAFALFKRAPRILDLGAALVFPVYQSVYLKCARLVSYSSEIIFAASRDDDFVPPRVRRALFSGPEGARR</sequence>
<dbReference type="OrthoDB" id="5291101at2"/>
<evidence type="ECO:0000256" key="3">
    <source>
        <dbReference type="ARBA" id="ARBA00022679"/>
    </source>
</evidence>
<dbReference type="PANTHER" id="PTHR43630">
    <property type="entry name" value="POLY-BETA-1,6-N-ACETYL-D-GLUCOSAMINE SYNTHASE"/>
    <property type="match status" value="1"/>
</dbReference>
<keyword evidence="4" id="KW-0472">Membrane</keyword>
<evidence type="ECO:0000313" key="7">
    <source>
        <dbReference type="Proteomes" id="UP000316291"/>
    </source>
</evidence>
<dbReference type="InterPro" id="IPR029044">
    <property type="entry name" value="Nucleotide-diphossugar_trans"/>
</dbReference>
<evidence type="ECO:0000259" key="5">
    <source>
        <dbReference type="Pfam" id="PF00535"/>
    </source>
</evidence>
<name>A0A562S5H1_9BRAD</name>
<feature type="domain" description="Glycosyltransferase 2-like" evidence="5">
    <location>
        <begin position="56"/>
        <end position="222"/>
    </location>
</feature>
<dbReference type="EMBL" id="VLLA01000001">
    <property type="protein sequence ID" value="TWI75986.1"/>
    <property type="molecule type" value="Genomic_DNA"/>
</dbReference>
<keyword evidence="2" id="KW-0328">Glycosyltransferase</keyword>
<organism evidence="6 7">
    <name type="scientific">Bradyrhizobium huanghuaihaiense</name>
    <dbReference type="NCBI Taxonomy" id="990078"/>
    <lineage>
        <taxon>Bacteria</taxon>
        <taxon>Pseudomonadati</taxon>
        <taxon>Pseudomonadota</taxon>
        <taxon>Alphaproteobacteria</taxon>
        <taxon>Hyphomicrobiales</taxon>
        <taxon>Nitrobacteraceae</taxon>
        <taxon>Bradyrhizobium</taxon>
    </lineage>
</organism>
<dbReference type="Gene3D" id="3.90.550.10">
    <property type="entry name" value="Spore Coat Polysaccharide Biosynthesis Protein SpsA, Chain A"/>
    <property type="match status" value="1"/>
</dbReference>
<dbReference type="AlphaFoldDB" id="A0A562S5H1"/>